<organism evidence="1 2">
    <name type="scientific">Parasponia andersonii</name>
    <name type="common">Sponia andersonii</name>
    <dbReference type="NCBI Taxonomy" id="3476"/>
    <lineage>
        <taxon>Eukaryota</taxon>
        <taxon>Viridiplantae</taxon>
        <taxon>Streptophyta</taxon>
        <taxon>Embryophyta</taxon>
        <taxon>Tracheophyta</taxon>
        <taxon>Spermatophyta</taxon>
        <taxon>Magnoliopsida</taxon>
        <taxon>eudicotyledons</taxon>
        <taxon>Gunneridae</taxon>
        <taxon>Pentapetalae</taxon>
        <taxon>rosids</taxon>
        <taxon>fabids</taxon>
        <taxon>Rosales</taxon>
        <taxon>Cannabaceae</taxon>
        <taxon>Parasponia</taxon>
    </lineage>
</organism>
<evidence type="ECO:0000313" key="1">
    <source>
        <dbReference type="EMBL" id="PON38628.1"/>
    </source>
</evidence>
<keyword evidence="2" id="KW-1185">Reference proteome</keyword>
<gene>
    <name evidence="1" type="ORF">PanWU01x14_311340</name>
</gene>
<dbReference type="EMBL" id="JXTB01000490">
    <property type="protein sequence ID" value="PON38628.1"/>
    <property type="molecule type" value="Genomic_DNA"/>
</dbReference>
<accession>A0A2P5APZ0</accession>
<dbReference type="Proteomes" id="UP000237105">
    <property type="component" value="Unassembled WGS sequence"/>
</dbReference>
<name>A0A2P5APZ0_PARAD</name>
<reference evidence="2" key="1">
    <citation type="submission" date="2016-06" db="EMBL/GenBank/DDBJ databases">
        <title>Parallel loss of symbiosis genes in relatives of nitrogen-fixing non-legume Parasponia.</title>
        <authorList>
            <person name="Van Velzen R."/>
            <person name="Holmer R."/>
            <person name="Bu F."/>
            <person name="Rutten L."/>
            <person name="Van Zeijl A."/>
            <person name="Liu W."/>
            <person name="Santuari L."/>
            <person name="Cao Q."/>
            <person name="Sharma T."/>
            <person name="Shen D."/>
            <person name="Roswanjaya Y."/>
            <person name="Wardhani T."/>
            <person name="Kalhor M.S."/>
            <person name="Jansen J."/>
            <person name="Van den Hoogen J."/>
            <person name="Gungor B."/>
            <person name="Hartog M."/>
            <person name="Hontelez J."/>
            <person name="Verver J."/>
            <person name="Yang W.-C."/>
            <person name="Schijlen E."/>
            <person name="Repin R."/>
            <person name="Schilthuizen M."/>
            <person name="Schranz E."/>
            <person name="Heidstra R."/>
            <person name="Miyata K."/>
            <person name="Fedorova E."/>
            <person name="Kohlen W."/>
            <person name="Bisseling T."/>
            <person name="Smit S."/>
            <person name="Geurts R."/>
        </authorList>
    </citation>
    <scope>NUCLEOTIDE SEQUENCE [LARGE SCALE GENOMIC DNA]</scope>
    <source>
        <strain evidence="2">cv. WU1-14</strain>
    </source>
</reference>
<proteinExistence type="predicted"/>
<evidence type="ECO:0000313" key="2">
    <source>
        <dbReference type="Proteomes" id="UP000237105"/>
    </source>
</evidence>
<comment type="caution">
    <text evidence="1">The sequence shown here is derived from an EMBL/GenBank/DDBJ whole genome shotgun (WGS) entry which is preliminary data.</text>
</comment>
<dbReference type="AlphaFoldDB" id="A0A2P5APZ0"/>
<sequence>MFQVFTFGSESWCYFGVFGGGSRFLCQKFRLLLQTSPVASSSGPISRRDSEKAMTQSFNFTSQSTSAINMKEE</sequence>
<protein>
    <submittedName>
        <fullName evidence="1">Uncharacterized protein</fullName>
    </submittedName>
</protein>